<dbReference type="PIRSF" id="PIRSF000390">
    <property type="entry name" value="PLP_StrS"/>
    <property type="match status" value="1"/>
</dbReference>
<dbReference type="PANTHER" id="PTHR30244">
    <property type="entry name" value="TRANSAMINASE"/>
    <property type="match status" value="1"/>
</dbReference>
<dbReference type="InterPro" id="IPR015421">
    <property type="entry name" value="PyrdxlP-dep_Trfase_major"/>
</dbReference>
<keyword evidence="3" id="KW-0808">Transferase</keyword>
<dbReference type="NCBIfam" id="TIGR02379">
    <property type="entry name" value="ECA_wecE"/>
    <property type="match status" value="1"/>
</dbReference>
<dbReference type="InterPro" id="IPR012749">
    <property type="entry name" value="WecE-like"/>
</dbReference>
<dbReference type="InterPro" id="IPR000653">
    <property type="entry name" value="DegT/StrS_aminotransferase"/>
</dbReference>
<dbReference type="Pfam" id="PF01041">
    <property type="entry name" value="DegT_DnrJ_EryC1"/>
    <property type="match status" value="1"/>
</dbReference>
<dbReference type="PANTHER" id="PTHR30244:SF34">
    <property type="entry name" value="DTDP-4-AMINO-4,6-DIDEOXYGALACTOSE TRANSAMINASE"/>
    <property type="match status" value="1"/>
</dbReference>
<keyword evidence="3" id="KW-0032">Aminotransferase</keyword>
<evidence type="ECO:0000313" key="3">
    <source>
        <dbReference type="EMBL" id="MBN7817530.1"/>
    </source>
</evidence>
<dbReference type="SUPFAM" id="SSF53383">
    <property type="entry name" value="PLP-dependent transferases"/>
    <property type="match status" value="1"/>
</dbReference>
<protein>
    <submittedName>
        <fullName evidence="3">dTDP-4-amino-4,6-dideoxygalactose transaminase</fullName>
        <ecNumber evidence="3">2.6.1.59</ecNumber>
    </submittedName>
</protein>
<name>A0ABS3CL87_9BACT</name>
<sequence length="395" mass="45057">MNLKSNIPFNKPFQTGKELEYIQDAINRGKISGNGHYTHLCQEFFEQRYGIQKCLLTNSCTDALEMAAILCDIQAGDEVIIPSFTFVSSANAFVLRGAKVVFVDSHSDHPNMDERLIEELITPKTKAIVVVHYGGEACEMDTIMEIANRHNLFVIEDAAQAINSFYKGKALGSIGHLGCMSFHETKNIQCGEGGMLMINDPQFIKRAEILWEKGTDRAAFFRGEVNKYGWVDIGSSFLPSELNAAYLWAQLENLDKIQERRKAIWEDYFRFFKGDSSNLKSLSLQFLKAISNDELRMMNEYPPNSSFHISHSSFMANAHLFYLLFPSQATRTAYSEALKEQGILAVFHYQSLHKSEFSKMHFPNQYKRSLPNSDRFSNCLLRLPLFYELPAISQR</sequence>
<proteinExistence type="inferred from homology"/>
<dbReference type="InterPro" id="IPR015424">
    <property type="entry name" value="PyrdxlP-dep_Trfase"/>
</dbReference>
<dbReference type="Proteomes" id="UP000664480">
    <property type="component" value="Unassembled WGS sequence"/>
</dbReference>
<organism evidence="3 4">
    <name type="scientific">Algoriphagus pacificus</name>
    <dbReference type="NCBI Taxonomy" id="2811234"/>
    <lineage>
        <taxon>Bacteria</taxon>
        <taxon>Pseudomonadati</taxon>
        <taxon>Bacteroidota</taxon>
        <taxon>Cytophagia</taxon>
        <taxon>Cytophagales</taxon>
        <taxon>Cyclobacteriaceae</taxon>
        <taxon>Algoriphagus</taxon>
    </lineage>
</organism>
<gene>
    <name evidence="3" type="primary">rffA</name>
    <name evidence="3" type="synonym">fcnA</name>
    <name evidence="3" type="synonym">wecE</name>
    <name evidence="3" type="ORF">J0A69_18960</name>
</gene>
<dbReference type="EMBL" id="JAFKCU010000006">
    <property type="protein sequence ID" value="MBN7817530.1"/>
    <property type="molecule type" value="Genomic_DNA"/>
</dbReference>
<dbReference type="GO" id="GO:0019180">
    <property type="term" value="F:dTDP-4-amino-4,6-dideoxygalactose transaminase activity"/>
    <property type="evidence" value="ECO:0007669"/>
    <property type="project" value="UniProtKB-EC"/>
</dbReference>
<keyword evidence="2" id="KW-0663">Pyridoxal phosphate</keyword>
<reference evidence="3 4" key="1">
    <citation type="submission" date="2021-03" db="EMBL/GenBank/DDBJ databases">
        <title>novel species isolated from a fishpond in China.</title>
        <authorList>
            <person name="Lu H."/>
            <person name="Cai Z."/>
        </authorList>
    </citation>
    <scope>NUCLEOTIDE SEQUENCE [LARGE SCALE GENOMIC DNA]</scope>
    <source>
        <strain evidence="3 4">YJ13C</strain>
    </source>
</reference>
<comment type="similarity">
    <text evidence="1 2">Belongs to the DegT/DnrJ/EryC1 family.</text>
</comment>
<keyword evidence="4" id="KW-1185">Reference proteome</keyword>
<evidence type="ECO:0000256" key="1">
    <source>
        <dbReference type="ARBA" id="ARBA00037999"/>
    </source>
</evidence>
<evidence type="ECO:0000256" key="2">
    <source>
        <dbReference type="RuleBase" id="RU004508"/>
    </source>
</evidence>
<comment type="caution">
    <text evidence="3">The sequence shown here is derived from an EMBL/GenBank/DDBJ whole genome shotgun (WGS) entry which is preliminary data.</text>
</comment>
<dbReference type="NCBIfam" id="NF008687">
    <property type="entry name" value="PRK11706.1"/>
    <property type="match status" value="1"/>
</dbReference>
<dbReference type="EC" id="2.6.1.59" evidence="3"/>
<evidence type="ECO:0000313" key="4">
    <source>
        <dbReference type="Proteomes" id="UP000664480"/>
    </source>
</evidence>
<accession>A0ABS3CL87</accession>
<dbReference type="Gene3D" id="3.40.640.10">
    <property type="entry name" value="Type I PLP-dependent aspartate aminotransferase-like (Major domain)"/>
    <property type="match status" value="1"/>
</dbReference>
<dbReference type="CDD" id="cd00616">
    <property type="entry name" value="AHBA_syn"/>
    <property type="match status" value="1"/>
</dbReference>